<dbReference type="PANTHER" id="PTHR43794">
    <property type="entry name" value="AMINOHYDROLASE SSNA-RELATED"/>
    <property type="match status" value="1"/>
</dbReference>
<sequence>MGILIKDGWILTWNGKKAEFKRGYVWVEGNLIKEVKVDEGERQDNGRQKVLEQQCSLVIDAKNCAVLPGFINAHSHLFQTYIRGLADDKPLFMWLKTAVWPLALNMTEEDFYLAALIGCLENLKCGSTTVIDMHYVHTVKASSDMVLQAMRDAGIRGYLCRTSADQNYHPPLMEDKDTVFKEMDRLLSKWQRETGGRLNVALGLLNPWACSSELVRTAAEYARNNDIFIQIHVAESEAVVQKTIEKYGQRNVDWLKAQGLLGENIQYVHGVWLEDDELEVLSQSGVSLVHCPIANMYLASGAARVTDWLKKDINVALATDGPGSNNSQDMLEVLKFTACLQKLRTMDAAAISCDEVLCMATQGGARALGREDLGVLREGAKADIITVRLDRPHISPVHRIESALIYNANGGDVDTVLVDGRVVVWKGRSTLVDEEEIWEKAQKRAQTLRRKLYEGSQGV</sequence>
<dbReference type="RefSeq" id="WP_084663846.1">
    <property type="nucleotide sequence ID" value="NZ_LT838272.1"/>
</dbReference>
<reference evidence="3 4" key="1">
    <citation type="submission" date="2017-04" db="EMBL/GenBank/DDBJ databases">
        <authorList>
            <person name="Afonso C.L."/>
            <person name="Miller P.J."/>
            <person name="Scott M.A."/>
            <person name="Spackman E."/>
            <person name="Goraichik I."/>
            <person name="Dimitrov K.M."/>
            <person name="Suarez D.L."/>
            <person name="Swayne D.E."/>
        </authorList>
    </citation>
    <scope>NUCLEOTIDE SEQUENCE [LARGE SCALE GENOMIC DNA]</scope>
    <source>
        <strain evidence="3 4">ToBE</strain>
    </source>
</reference>
<name>A0A1W1VFC4_9FIRM</name>
<dbReference type="InterPro" id="IPR050287">
    <property type="entry name" value="MTA/SAH_deaminase"/>
</dbReference>
<dbReference type="InterPro" id="IPR032466">
    <property type="entry name" value="Metal_Hydrolase"/>
</dbReference>
<dbReference type="InterPro" id="IPR006680">
    <property type="entry name" value="Amidohydro-rel"/>
</dbReference>
<evidence type="ECO:0000256" key="1">
    <source>
        <dbReference type="ARBA" id="ARBA00022801"/>
    </source>
</evidence>
<dbReference type="SUPFAM" id="SSF51556">
    <property type="entry name" value="Metallo-dependent hydrolases"/>
    <property type="match status" value="1"/>
</dbReference>
<proteinExistence type="predicted"/>
<dbReference type="Proteomes" id="UP000192569">
    <property type="component" value="Chromosome I"/>
</dbReference>
<feature type="domain" description="Amidohydrolase-related" evidence="2">
    <location>
        <begin position="66"/>
        <end position="423"/>
    </location>
</feature>
<dbReference type="SUPFAM" id="SSF51338">
    <property type="entry name" value="Composite domain of metallo-dependent hydrolases"/>
    <property type="match status" value="2"/>
</dbReference>
<dbReference type="Pfam" id="PF01979">
    <property type="entry name" value="Amidohydro_1"/>
    <property type="match status" value="1"/>
</dbReference>
<dbReference type="CDD" id="cd01298">
    <property type="entry name" value="ATZ_TRZ_like"/>
    <property type="match status" value="1"/>
</dbReference>
<dbReference type="Gene3D" id="2.30.40.10">
    <property type="entry name" value="Urease, subunit C, domain 1"/>
    <property type="match status" value="1"/>
</dbReference>
<dbReference type="Gene3D" id="3.20.20.140">
    <property type="entry name" value="Metal-dependent hydrolases"/>
    <property type="match status" value="1"/>
</dbReference>
<evidence type="ECO:0000259" key="2">
    <source>
        <dbReference type="Pfam" id="PF01979"/>
    </source>
</evidence>
<protein>
    <submittedName>
        <fullName evidence="3">5-methylthioadenosine/S-adenosylhomocysteine deaminase</fullName>
    </submittedName>
</protein>
<dbReference type="GO" id="GO:0016810">
    <property type="term" value="F:hydrolase activity, acting on carbon-nitrogen (but not peptide) bonds"/>
    <property type="evidence" value="ECO:0007669"/>
    <property type="project" value="InterPro"/>
</dbReference>
<evidence type="ECO:0000313" key="3">
    <source>
        <dbReference type="EMBL" id="SMB92052.1"/>
    </source>
</evidence>
<accession>A0A1W1VFC4</accession>
<keyword evidence="1" id="KW-0378">Hydrolase</keyword>
<organism evidence="3 4">
    <name type="scientific">Thermanaeromonas toyohensis ToBE</name>
    <dbReference type="NCBI Taxonomy" id="698762"/>
    <lineage>
        <taxon>Bacteria</taxon>
        <taxon>Bacillati</taxon>
        <taxon>Bacillota</taxon>
        <taxon>Clostridia</taxon>
        <taxon>Neomoorellales</taxon>
        <taxon>Neomoorellaceae</taxon>
        <taxon>Thermanaeromonas</taxon>
    </lineage>
</organism>
<dbReference type="OrthoDB" id="9807210at2"/>
<dbReference type="InterPro" id="IPR011059">
    <property type="entry name" value="Metal-dep_hydrolase_composite"/>
</dbReference>
<dbReference type="AlphaFoldDB" id="A0A1W1VFC4"/>
<dbReference type="EMBL" id="LT838272">
    <property type="protein sequence ID" value="SMB92052.1"/>
    <property type="molecule type" value="Genomic_DNA"/>
</dbReference>
<keyword evidence="4" id="KW-1185">Reference proteome</keyword>
<gene>
    <name evidence="3" type="ORF">SAMN00808754_0567</name>
</gene>
<evidence type="ECO:0000313" key="4">
    <source>
        <dbReference type="Proteomes" id="UP000192569"/>
    </source>
</evidence>
<dbReference type="STRING" id="698762.SAMN00808754_0567"/>
<dbReference type="PANTHER" id="PTHR43794:SF11">
    <property type="entry name" value="AMIDOHYDROLASE-RELATED DOMAIN-CONTAINING PROTEIN"/>
    <property type="match status" value="1"/>
</dbReference>